<keyword evidence="4" id="KW-0418">Kinase</keyword>
<dbReference type="Gene3D" id="1.10.510.10">
    <property type="entry name" value="Transferase(Phosphotransferase) domain 1"/>
    <property type="match status" value="1"/>
</dbReference>
<evidence type="ECO:0000256" key="5">
    <source>
        <dbReference type="ARBA" id="ARBA00022840"/>
    </source>
</evidence>
<protein>
    <recommendedName>
        <fullName evidence="6">Protein kinase domain-containing protein</fullName>
    </recommendedName>
</protein>
<dbReference type="AlphaFoldDB" id="A0A0B7MIX3"/>
<keyword evidence="5" id="KW-0067">ATP-binding</keyword>
<name>A0A0B7MIX3_9FIRM</name>
<evidence type="ECO:0000256" key="1">
    <source>
        <dbReference type="ARBA" id="ARBA00022527"/>
    </source>
</evidence>
<evidence type="ECO:0000313" key="7">
    <source>
        <dbReference type="EMBL" id="CEO87911.1"/>
    </source>
</evidence>
<keyword evidence="8" id="KW-1185">Reference proteome</keyword>
<dbReference type="OrthoDB" id="9805504at2"/>
<proteinExistence type="predicted"/>
<gene>
    <name evidence="7" type="ORF">SSCH_1340006</name>
</gene>
<evidence type="ECO:0000256" key="3">
    <source>
        <dbReference type="ARBA" id="ARBA00022741"/>
    </source>
</evidence>
<dbReference type="InterPro" id="IPR000719">
    <property type="entry name" value="Prot_kinase_dom"/>
</dbReference>
<dbReference type="PROSITE" id="PS50011">
    <property type="entry name" value="PROTEIN_KINASE_DOM"/>
    <property type="match status" value="1"/>
</dbReference>
<dbReference type="SUPFAM" id="SSF56112">
    <property type="entry name" value="Protein kinase-like (PK-like)"/>
    <property type="match status" value="1"/>
</dbReference>
<dbReference type="PANTHER" id="PTHR24345">
    <property type="entry name" value="SERINE/THREONINE-PROTEIN KINASE PLK"/>
    <property type="match status" value="1"/>
</dbReference>
<dbReference type="GO" id="GO:0005524">
    <property type="term" value="F:ATP binding"/>
    <property type="evidence" value="ECO:0007669"/>
    <property type="project" value="UniProtKB-KW"/>
</dbReference>
<dbReference type="EMBL" id="CDRZ01000040">
    <property type="protein sequence ID" value="CEO87911.1"/>
    <property type="molecule type" value="Genomic_DNA"/>
</dbReference>
<accession>A0A0B7MIX3</accession>
<keyword evidence="1" id="KW-0723">Serine/threonine-protein kinase</keyword>
<evidence type="ECO:0000256" key="2">
    <source>
        <dbReference type="ARBA" id="ARBA00022679"/>
    </source>
</evidence>
<evidence type="ECO:0000313" key="8">
    <source>
        <dbReference type="Proteomes" id="UP000046155"/>
    </source>
</evidence>
<organism evidence="7 8">
    <name type="scientific">Syntrophaceticus schinkii</name>
    <dbReference type="NCBI Taxonomy" id="499207"/>
    <lineage>
        <taxon>Bacteria</taxon>
        <taxon>Bacillati</taxon>
        <taxon>Bacillota</taxon>
        <taxon>Clostridia</taxon>
        <taxon>Thermoanaerobacterales</taxon>
        <taxon>Thermoanaerobacterales Family III. Incertae Sedis</taxon>
        <taxon>Syntrophaceticus</taxon>
    </lineage>
</organism>
<reference evidence="8" key="1">
    <citation type="submission" date="2015-01" db="EMBL/GenBank/DDBJ databases">
        <authorList>
            <person name="Manzoor Shahid"/>
            <person name="Zubair Saima"/>
        </authorList>
    </citation>
    <scope>NUCLEOTIDE SEQUENCE [LARGE SCALE GENOMIC DNA]</scope>
    <source>
        <strain evidence="8">Sp3</strain>
    </source>
</reference>
<dbReference type="GO" id="GO:0004674">
    <property type="term" value="F:protein serine/threonine kinase activity"/>
    <property type="evidence" value="ECO:0007669"/>
    <property type="project" value="UniProtKB-KW"/>
</dbReference>
<dbReference type="Pfam" id="PF00069">
    <property type="entry name" value="Pkinase"/>
    <property type="match status" value="1"/>
</dbReference>
<dbReference type="Proteomes" id="UP000046155">
    <property type="component" value="Unassembled WGS sequence"/>
</dbReference>
<keyword evidence="3" id="KW-0547">Nucleotide-binding</keyword>
<dbReference type="InterPro" id="IPR011009">
    <property type="entry name" value="Kinase-like_dom_sf"/>
</dbReference>
<keyword evidence="2" id="KW-0808">Transferase</keyword>
<dbReference type="PANTHER" id="PTHR24345:SF0">
    <property type="entry name" value="CELL CYCLE SERINE_THREONINE-PROTEIN KINASE CDC5_MSD2"/>
    <property type="match status" value="1"/>
</dbReference>
<feature type="domain" description="Protein kinase" evidence="6">
    <location>
        <begin position="19"/>
        <end position="300"/>
    </location>
</feature>
<dbReference type="SMART" id="SM00220">
    <property type="entry name" value="S_TKc"/>
    <property type="match status" value="1"/>
</dbReference>
<evidence type="ECO:0000259" key="6">
    <source>
        <dbReference type="PROSITE" id="PS50011"/>
    </source>
</evidence>
<dbReference type="RefSeq" id="WP_044664187.1">
    <property type="nucleotide sequence ID" value="NZ_CDRZ01000040.1"/>
</dbReference>
<sequence>MEGQLKAGTVLTSESSIEYKVNSMLGAGGQGEVYDVESDGKHYALKWYFKHMATKEQKAILDNLVTKGSPDTSFLWPQDIIFKSYGESFGYIMPLRPKNYRSIVDMMKRRAEPSFYALCKAAYYLTNRYQKLHTIGYSYRDISFGNMFFDPDSGDVLICDNDNVSANGVDDSSVYGTPRFMAPEIVVGKAKPSRNTDMFSLAVLLFYMFMMGHPLEGKKEADIKCMDIHAMNKLYGTDTVFIFDPVNKTNRPVKGYQDNPLIYWDLYPQELRDLFTQSFTEGLSKPNKRVTEKKWLDTFANMMTGIVTCSKCGAEVFYDVKKVEMGVGHTCWSCQNIVQMPATIVIGKSRVVLQKDSKLYAHHINGDYDMDTVIGAVVQNPKNPSLWGIKNESCNNWTYIKPDGQQIAIANGRSAAIAKDVKIDFGQCVGEFK</sequence>
<evidence type="ECO:0000256" key="4">
    <source>
        <dbReference type="ARBA" id="ARBA00022777"/>
    </source>
</evidence>